<dbReference type="CDD" id="cd16914">
    <property type="entry name" value="EcfT"/>
    <property type="match status" value="1"/>
</dbReference>
<accession>A0A4Y8RGV9</accession>
<comment type="subcellular location">
    <subcellularLocation>
        <location evidence="1">Membrane</location>
        <topology evidence="1">Multi-pass membrane protein</topology>
    </subcellularLocation>
</comment>
<organism evidence="7 8">
    <name type="scientific">Jiella endophytica</name>
    <dbReference type="NCBI Taxonomy" id="2558362"/>
    <lineage>
        <taxon>Bacteria</taxon>
        <taxon>Pseudomonadati</taxon>
        <taxon>Pseudomonadota</taxon>
        <taxon>Alphaproteobacteria</taxon>
        <taxon>Hyphomicrobiales</taxon>
        <taxon>Aurantimonadaceae</taxon>
        <taxon>Jiella</taxon>
    </lineage>
</organism>
<keyword evidence="5 6" id="KW-0472">Membrane</keyword>
<feature type="transmembrane region" description="Helical" evidence="6">
    <location>
        <begin position="22"/>
        <end position="52"/>
    </location>
</feature>
<feature type="transmembrane region" description="Helical" evidence="6">
    <location>
        <begin position="64"/>
        <end position="83"/>
    </location>
</feature>
<reference evidence="7 8" key="1">
    <citation type="submission" date="2019-03" db="EMBL/GenBank/DDBJ databases">
        <title>Jiella endophytica sp. nov., a novel endophytic bacterium isolated from root of Ficus microcarpa Linn. f.</title>
        <authorList>
            <person name="Tuo L."/>
        </authorList>
    </citation>
    <scope>NUCLEOTIDE SEQUENCE [LARGE SCALE GENOMIC DNA]</scope>
    <source>
        <strain evidence="7 8">CBS5Q-3</strain>
    </source>
</reference>
<sequence length="196" mass="20657">MIAGLYRAGDSPLHRMAAGWKLLALLVAGTLVFLVESPFAALAALLAVLVLYRLAGFGLRLAMAQLRPVAIVLAILFLAQLWLASPAVAALFVTRLAALVLAAALVTLTTRTSDLVDAIERGLAPLSRLGVDVAKVSLSLSLAIRFIPAVGQIAAEIREAQIARGQRPNPLTLVAPLIVRLLKMADEIAEAIDARS</sequence>
<evidence type="ECO:0000256" key="3">
    <source>
        <dbReference type="ARBA" id="ARBA00022692"/>
    </source>
</evidence>
<evidence type="ECO:0000313" key="7">
    <source>
        <dbReference type="EMBL" id="TFF21721.1"/>
    </source>
</evidence>
<proteinExistence type="inferred from homology"/>
<dbReference type="Pfam" id="PF02361">
    <property type="entry name" value="CbiQ"/>
    <property type="match status" value="1"/>
</dbReference>
<evidence type="ECO:0000256" key="4">
    <source>
        <dbReference type="ARBA" id="ARBA00022989"/>
    </source>
</evidence>
<dbReference type="AlphaFoldDB" id="A0A4Y8RGV9"/>
<evidence type="ECO:0000256" key="5">
    <source>
        <dbReference type="ARBA" id="ARBA00023136"/>
    </source>
</evidence>
<dbReference type="PANTHER" id="PTHR33514">
    <property type="entry name" value="PROTEIN ABCI12, CHLOROPLASTIC"/>
    <property type="match status" value="1"/>
</dbReference>
<dbReference type="GO" id="GO:0005886">
    <property type="term" value="C:plasma membrane"/>
    <property type="evidence" value="ECO:0007669"/>
    <property type="project" value="TreeGrafter"/>
</dbReference>
<keyword evidence="4 6" id="KW-1133">Transmembrane helix</keyword>
<dbReference type="OrthoDB" id="5868344at2"/>
<evidence type="ECO:0000313" key="8">
    <source>
        <dbReference type="Proteomes" id="UP000298179"/>
    </source>
</evidence>
<dbReference type="RefSeq" id="WP_134762604.1">
    <property type="nucleotide sequence ID" value="NZ_SOZD01000004.1"/>
</dbReference>
<comment type="caution">
    <text evidence="7">The sequence shown here is derived from an EMBL/GenBank/DDBJ whole genome shotgun (WGS) entry which is preliminary data.</text>
</comment>
<keyword evidence="3 6" id="KW-0812">Transmembrane</keyword>
<evidence type="ECO:0000256" key="6">
    <source>
        <dbReference type="SAM" id="Phobius"/>
    </source>
</evidence>
<protein>
    <submittedName>
        <fullName evidence="7">Energy-coupling factor transporter transmembrane protein EcfT</fullName>
    </submittedName>
</protein>
<dbReference type="EMBL" id="SOZD01000004">
    <property type="protein sequence ID" value="TFF21721.1"/>
    <property type="molecule type" value="Genomic_DNA"/>
</dbReference>
<comment type="similarity">
    <text evidence="2">Belongs to the CbiQ family.</text>
</comment>
<gene>
    <name evidence="7" type="ORF">E3C22_13595</name>
</gene>
<evidence type="ECO:0000256" key="1">
    <source>
        <dbReference type="ARBA" id="ARBA00004141"/>
    </source>
</evidence>
<keyword evidence="8" id="KW-1185">Reference proteome</keyword>
<dbReference type="InterPro" id="IPR003339">
    <property type="entry name" value="ABC/ECF_trnsptr_transmembrane"/>
</dbReference>
<dbReference type="Proteomes" id="UP000298179">
    <property type="component" value="Unassembled WGS sequence"/>
</dbReference>
<evidence type="ECO:0000256" key="2">
    <source>
        <dbReference type="ARBA" id="ARBA00008564"/>
    </source>
</evidence>
<dbReference type="PANTHER" id="PTHR33514:SF13">
    <property type="entry name" value="PROTEIN ABCI12, CHLOROPLASTIC"/>
    <property type="match status" value="1"/>
</dbReference>
<name>A0A4Y8RGV9_9HYPH</name>